<feature type="transmembrane region" description="Helical" evidence="2">
    <location>
        <begin position="870"/>
        <end position="892"/>
    </location>
</feature>
<accession>A0A0R1Y1G1</accession>
<comment type="caution">
    <text evidence="4">The sequence shown here is derived from an EMBL/GenBank/DDBJ whole genome shotgun (WGS) entry which is preliminary data.</text>
</comment>
<feature type="transmembrane region" description="Helical" evidence="2">
    <location>
        <begin position="710"/>
        <end position="733"/>
    </location>
</feature>
<feature type="transmembrane region" description="Helical" evidence="2">
    <location>
        <begin position="529"/>
        <end position="548"/>
    </location>
</feature>
<dbReference type="RefSeq" id="WP_057002408.1">
    <property type="nucleotide sequence ID" value="NZ_AZGA01000012.1"/>
</dbReference>
<feature type="transmembrane region" description="Helical" evidence="2">
    <location>
        <begin position="795"/>
        <end position="823"/>
    </location>
</feature>
<dbReference type="InterPro" id="IPR020846">
    <property type="entry name" value="MFS_dom"/>
</dbReference>
<feature type="transmembrane region" description="Helical" evidence="2">
    <location>
        <begin position="554"/>
        <end position="587"/>
    </location>
</feature>
<feature type="region of interest" description="Disordered" evidence="1">
    <location>
        <begin position="1059"/>
        <end position="1092"/>
    </location>
</feature>
<organism evidence="4 5">
    <name type="scientific">Agrilactobacillus composti DSM 18527 = JCM 14202</name>
    <dbReference type="NCBI Taxonomy" id="1423734"/>
    <lineage>
        <taxon>Bacteria</taxon>
        <taxon>Bacillati</taxon>
        <taxon>Bacillota</taxon>
        <taxon>Bacilli</taxon>
        <taxon>Lactobacillales</taxon>
        <taxon>Lactobacillaceae</taxon>
        <taxon>Agrilactobacillus</taxon>
    </lineage>
</organism>
<keyword evidence="2" id="KW-0812">Transmembrane</keyword>
<evidence type="ECO:0000259" key="3">
    <source>
        <dbReference type="PROSITE" id="PS50850"/>
    </source>
</evidence>
<dbReference type="PROSITE" id="PS50850">
    <property type="entry name" value="MFS"/>
    <property type="match status" value="1"/>
</dbReference>
<feature type="transmembrane region" description="Helical" evidence="2">
    <location>
        <begin position="495"/>
        <end position="517"/>
    </location>
</feature>
<sequence>MATISATIKIMDGFSAPLDKLSNGLKSSQSAMSNLKSAISSANPFSSLNKDAGQTGGIFKSVLGGNIIGSGITKGISTVTSGLGGMVGDLNEASATWQTFNGNMAMLGKGPKEIAATRDDLTKFAQQTIYSASDMASTYSQLAAVGIKGTDKLVKGFGGLASAAKDPQQAMKTLSQQATQAAAKPQIQWQDFKLMLEQTPAGMAAVAKTMGMSTSDLVKSVQDGKIATQDFFDAIAKTGTNADFTKMATQYKTMGQAMAGFRETLTTSLQPAWDKLSQVGIKAISGITDKIGEVDFSALGDKLVSALDTAKKGLTAFWDSFKDTGALTFLETAFKSIGTAAQSVFENLSKGSKDKDPFSFLKGLGTGIGNTLKGLARGISAVSTAIGEMDPDDLKLLGTALLVLKGGMKGIVFTAVVAGLKALGKLDVDQLNGLAKAVTSLAAAFAVIKAGMKIGKGVSKVSDIFGSLGKGGKTPELPIPDSGKSGKSAGNLIKMGGALLMIGGAVLLAGAGFALLASGIAKIAKTGSTGIGILIGLGVALLVLLVAVRLLGPGLIAGAVGFLIFGAALLLIGVAVFLASAGIALLAEQLPMLSKYGAGAAQGLSLLALAVGLFGLMSIIAAVGLVLLAVALIALGVGFIVAAVGALLFGVALVLVAVFGILAAVGLILLGVALLLVTVFSLTAAIGMLLLGVAVLLVAVFGIIAAVGMLLLGVALALVMVFAIIAAVGMILLGVSLILVMAFAIVAAVGLILLGVALMLVMVFGIVAAVGLLLLGVALVLVAVMALLGAVGMLLMAVALIMIAAVAMVAAVGMLLLGVALMIAAPMMLLAAVGALLLGVAAIILAVGLLLVGAALLLVAAGLSAAASGVMALASAFVSAGSMLVGAIVGAMQNVGSSVKTGISNAVNAAKGFGSSLVSVGKDLIQGLVNGIKSMIGSAVSAVKSVASSVVNAAKSILHIGSPSKLFDQYGQWVVEGLANGLNGSAGLAANASGDMAKGVVNAASGMSLPDIAAGNIGSPQGLTAGDQMAAGFNRALDSISNVQAAMNGLAGNTTLGINGQVTDDTAPSTSPFNGSGGSSSQTTNNSQASNSSNVTIESGAIQINSSGNADYDADRLLTIIENRIVELNNASLGGA</sequence>
<feature type="domain" description="Major facilitator superfamily (MFS) profile" evidence="3">
    <location>
        <begin position="498"/>
        <end position="893"/>
    </location>
</feature>
<dbReference type="InterPro" id="IPR013491">
    <property type="entry name" value="Tape_meas_N"/>
</dbReference>
<protein>
    <submittedName>
        <fullName evidence="4">Minor tail protein gp26-like protein</fullName>
    </submittedName>
</protein>
<dbReference type="AlphaFoldDB" id="A0A0R1Y1G1"/>
<keyword evidence="5" id="KW-1185">Reference proteome</keyword>
<feature type="compositionally biased region" description="Low complexity" evidence="1">
    <location>
        <begin position="1079"/>
        <end position="1092"/>
    </location>
</feature>
<dbReference type="PATRIC" id="fig|1423734.3.peg.917"/>
<dbReference type="PANTHER" id="PTHR37813:SF1">
    <property type="entry name" value="FELS-2 PROPHAGE PROTEIN"/>
    <property type="match status" value="1"/>
</dbReference>
<evidence type="ECO:0000256" key="1">
    <source>
        <dbReference type="SAM" id="MobiDB-lite"/>
    </source>
</evidence>
<feature type="transmembrane region" description="Helical" evidence="2">
    <location>
        <begin position="829"/>
        <end position="858"/>
    </location>
</feature>
<dbReference type="Proteomes" id="UP000051236">
    <property type="component" value="Unassembled WGS sequence"/>
</dbReference>
<feature type="transmembrane region" description="Helical" evidence="2">
    <location>
        <begin position="608"/>
        <end position="641"/>
    </location>
</feature>
<evidence type="ECO:0000256" key="2">
    <source>
        <dbReference type="SAM" id="Phobius"/>
    </source>
</evidence>
<feature type="compositionally biased region" description="Polar residues" evidence="1">
    <location>
        <begin position="1059"/>
        <end position="1073"/>
    </location>
</feature>
<keyword evidence="2" id="KW-1133">Transmembrane helix</keyword>
<dbReference type="eggNOG" id="COG5412">
    <property type="taxonomic scope" value="Bacteria"/>
</dbReference>
<reference evidence="4 5" key="1">
    <citation type="journal article" date="2015" name="Genome Announc.">
        <title>Expanding the biotechnology potential of lactobacilli through comparative genomics of 213 strains and associated genera.</title>
        <authorList>
            <person name="Sun Z."/>
            <person name="Harris H.M."/>
            <person name="McCann A."/>
            <person name="Guo C."/>
            <person name="Argimon S."/>
            <person name="Zhang W."/>
            <person name="Yang X."/>
            <person name="Jeffery I.B."/>
            <person name="Cooney J.C."/>
            <person name="Kagawa T.F."/>
            <person name="Liu W."/>
            <person name="Song Y."/>
            <person name="Salvetti E."/>
            <person name="Wrobel A."/>
            <person name="Rasinkangas P."/>
            <person name="Parkhill J."/>
            <person name="Rea M.C."/>
            <person name="O'Sullivan O."/>
            <person name="Ritari J."/>
            <person name="Douillard F.P."/>
            <person name="Paul Ross R."/>
            <person name="Yang R."/>
            <person name="Briner A.E."/>
            <person name="Felis G.E."/>
            <person name="de Vos W.M."/>
            <person name="Barrangou R."/>
            <person name="Klaenhammer T.R."/>
            <person name="Caufield P.W."/>
            <person name="Cui Y."/>
            <person name="Zhang H."/>
            <person name="O'Toole P.W."/>
        </authorList>
    </citation>
    <scope>NUCLEOTIDE SEQUENCE [LARGE SCALE GENOMIC DNA]</scope>
    <source>
        <strain evidence="4 5">DSM 18527</strain>
    </source>
</reference>
<dbReference type="Pfam" id="PF20155">
    <property type="entry name" value="TMP_3"/>
    <property type="match status" value="1"/>
</dbReference>
<dbReference type="PROSITE" id="PS50283">
    <property type="entry name" value="NA_SOLUT_SYMP_3"/>
    <property type="match status" value="1"/>
</dbReference>
<feature type="transmembrane region" description="Helical" evidence="2">
    <location>
        <begin position="647"/>
        <end position="677"/>
    </location>
</feature>
<feature type="transmembrane region" description="Helical" evidence="2">
    <location>
        <begin position="740"/>
        <end position="760"/>
    </location>
</feature>
<dbReference type="InterPro" id="IPR001734">
    <property type="entry name" value="Na/solute_symporter"/>
</dbReference>
<dbReference type="GO" id="GO:0022857">
    <property type="term" value="F:transmembrane transporter activity"/>
    <property type="evidence" value="ECO:0007669"/>
    <property type="project" value="InterPro"/>
</dbReference>
<dbReference type="PANTHER" id="PTHR37813">
    <property type="entry name" value="FELS-2 PROPHAGE PROTEIN"/>
    <property type="match status" value="1"/>
</dbReference>
<proteinExistence type="predicted"/>
<dbReference type="STRING" id="1423734.FC83_GL000908"/>
<feature type="transmembrane region" description="Helical" evidence="2">
    <location>
        <begin position="766"/>
        <end position="788"/>
    </location>
</feature>
<dbReference type="GO" id="GO:0016020">
    <property type="term" value="C:membrane"/>
    <property type="evidence" value="ECO:0007669"/>
    <property type="project" value="InterPro"/>
</dbReference>
<evidence type="ECO:0000313" key="4">
    <source>
        <dbReference type="EMBL" id="KRM35605.1"/>
    </source>
</evidence>
<dbReference type="EMBL" id="AZGA01000012">
    <property type="protein sequence ID" value="KRM35605.1"/>
    <property type="molecule type" value="Genomic_DNA"/>
</dbReference>
<dbReference type="NCBIfam" id="TIGR02675">
    <property type="entry name" value="tape_meas_nterm"/>
    <property type="match status" value="1"/>
</dbReference>
<keyword evidence="2" id="KW-0472">Membrane</keyword>
<gene>
    <name evidence="4" type="ORF">FC83_GL000908</name>
</gene>
<feature type="transmembrane region" description="Helical" evidence="2">
    <location>
        <begin position="684"/>
        <end position="704"/>
    </location>
</feature>
<name>A0A0R1Y1G1_9LACO</name>
<evidence type="ECO:0000313" key="5">
    <source>
        <dbReference type="Proteomes" id="UP000051236"/>
    </source>
</evidence>